<evidence type="ECO:0000313" key="3">
    <source>
        <dbReference type="Proteomes" id="UP000008983"/>
    </source>
</evidence>
<proteinExistence type="predicted"/>
<evidence type="ECO:0000256" key="1">
    <source>
        <dbReference type="SAM" id="Phobius"/>
    </source>
</evidence>
<dbReference type="AlphaFoldDB" id="G0QMT8"/>
<keyword evidence="1" id="KW-1133">Transmembrane helix</keyword>
<dbReference type="GeneID" id="14909657"/>
<dbReference type="InParanoid" id="G0QMT8"/>
<reference evidence="2 3" key="1">
    <citation type="submission" date="2011-07" db="EMBL/GenBank/DDBJ databases">
        <authorList>
            <person name="Coyne R."/>
            <person name="Brami D."/>
            <person name="Johnson J."/>
            <person name="Hostetler J."/>
            <person name="Hannick L."/>
            <person name="Clark T."/>
            <person name="Cassidy-Hanley D."/>
            <person name="Inman J."/>
        </authorList>
    </citation>
    <scope>NUCLEOTIDE SEQUENCE [LARGE SCALE GENOMIC DNA]</scope>
    <source>
        <strain evidence="2 3">G5</strain>
    </source>
</reference>
<feature type="transmembrane region" description="Helical" evidence="1">
    <location>
        <begin position="89"/>
        <end position="108"/>
    </location>
</feature>
<keyword evidence="3" id="KW-1185">Reference proteome</keyword>
<accession>G0QMT8</accession>
<dbReference type="RefSeq" id="XP_004037477.1">
    <property type="nucleotide sequence ID" value="XM_004037429.1"/>
</dbReference>
<keyword evidence="1" id="KW-0472">Membrane</keyword>
<evidence type="ECO:0008006" key="4">
    <source>
        <dbReference type="Google" id="ProtNLM"/>
    </source>
</evidence>
<gene>
    <name evidence="2" type="ORF">IMG5_051690</name>
</gene>
<name>G0QMT8_ICHMU</name>
<feature type="transmembrane region" description="Helical" evidence="1">
    <location>
        <begin position="128"/>
        <end position="149"/>
    </location>
</feature>
<evidence type="ECO:0000313" key="2">
    <source>
        <dbReference type="EMBL" id="EGR33491.1"/>
    </source>
</evidence>
<keyword evidence="1" id="KW-0812">Transmembrane</keyword>
<feature type="transmembrane region" description="Helical" evidence="1">
    <location>
        <begin position="64"/>
        <end position="83"/>
    </location>
</feature>
<dbReference type="EMBL" id="GL983437">
    <property type="protein sequence ID" value="EGR33491.1"/>
    <property type="molecule type" value="Genomic_DNA"/>
</dbReference>
<protein>
    <recommendedName>
        <fullName evidence="4">Transmembrane protein</fullName>
    </recommendedName>
</protein>
<sequence length="154" mass="19165">MMLQDFSLPPCSSFFQKFFIFYKVFHFRIRHFYHRFKVSQFFFRNYDITFILFVFYHTIFYKRFLFNIIFVSFFFFYILLIIYKAYITVNLLIFIFKIELFLQVRILLMIKEMSILKLSLKKFFNIGYTFFIQNLIMDIALTQILNVLLDDSFI</sequence>
<dbReference type="Proteomes" id="UP000008983">
    <property type="component" value="Unassembled WGS sequence"/>
</dbReference>
<organism evidence="2 3">
    <name type="scientific">Ichthyophthirius multifiliis</name>
    <name type="common">White spot disease agent</name>
    <name type="synonym">Ich</name>
    <dbReference type="NCBI Taxonomy" id="5932"/>
    <lineage>
        <taxon>Eukaryota</taxon>
        <taxon>Sar</taxon>
        <taxon>Alveolata</taxon>
        <taxon>Ciliophora</taxon>
        <taxon>Intramacronucleata</taxon>
        <taxon>Oligohymenophorea</taxon>
        <taxon>Hymenostomatida</taxon>
        <taxon>Ophryoglenina</taxon>
        <taxon>Ichthyophthirius</taxon>
    </lineage>
</organism>